<dbReference type="Pfam" id="PF13508">
    <property type="entry name" value="Acetyltransf_7"/>
    <property type="match status" value="1"/>
</dbReference>
<dbReference type="PATRIC" id="fig|380.5.peg.6117"/>
<dbReference type="HOGENOM" id="CLU_063450_1_0_5"/>
<protein>
    <submittedName>
        <fullName evidence="3">Acetyltransferase, GNAT family</fullName>
        <ecNumber evidence="3">2.3.1.-</ecNumber>
    </submittedName>
</protein>
<dbReference type="InterPro" id="IPR016181">
    <property type="entry name" value="Acyl_CoA_acyltransferase"/>
</dbReference>
<evidence type="ECO:0000259" key="2">
    <source>
        <dbReference type="PROSITE" id="PS51186"/>
    </source>
</evidence>
<dbReference type="InterPro" id="IPR000182">
    <property type="entry name" value="GNAT_dom"/>
</dbReference>
<dbReference type="CDD" id="cd04301">
    <property type="entry name" value="NAT_SF"/>
    <property type="match status" value="1"/>
</dbReference>
<feature type="compositionally biased region" description="Basic residues" evidence="1">
    <location>
        <begin position="48"/>
        <end position="58"/>
    </location>
</feature>
<accession>G9AJ00</accession>
<evidence type="ECO:0000313" key="4">
    <source>
        <dbReference type="Proteomes" id="UP000007735"/>
    </source>
</evidence>
<dbReference type="GO" id="GO:0016747">
    <property type="term" value="F:acyltransferase activity, transferring groups other than amino-acyl groups"/>
    <property type="evidence" value="ECO:0007669"/>
    <property type="project" value="InterPro"/>
</dbReference>
<dbReference type="AlphaFoldDB" id="G9AJ00"/>
<dbReference type="SUPFAM" id="SSF55729">
    <property type="entry name" value="Acyl-CoA N-acyltransferases (Nat)"/>
    <property type="match status" value="1"/>
</dbReference>
<sequence>MPFRGALSPDFRAGTDRSGRQGLSIGSIPKLDGRFNRPYRLPNPGSRLQRKPLQRRARPSLSSRVQPETSIFHPVSRQPAEMSLETNEMDLPMQTETVTLAPFEAHHLDGALALSRAAGWAHRREDWKMIWSISEGRVALAGDRVVGTALMTPFGNTCSAINMIIVDESQRGRGLGRQLTSAVIELAGDRECRLTATSDGLPLYEKLGFVATHQVVRHQGIVGQVDTPENIGWIRPDDALPATKALDRAAFGADRDALHDALAKEGPFAVVRNGDNIVAFAATRSFGISEVVGPVVAENAEQARDLIAFILSGKEGRFVRIDIPEQSGLSSLLEGWGLPHEGGVVAMARGATGGSQTPEVRTFVLASQALG</sequence>
<dbReference type="PROSITE" id="PS51186">
    <property type="entry name" value="GNAT"/>
    <property type="match status" value="1"/>
</dbReference>
<dbReference type="Gene3D" id="3.40.630.30">
    <property type="match status" value="1"/>
</dbReference>
<geneLocation type="plasmid" evidence="3 4">
    <name>pSfHH103e</name>
</geneLocation>
<feature type="domain" description="N-acetyltransferase" evidence="2">
    <location>
        <begin position="98"/>
        <end position="247"/>
    </location>
</feature>
<keyword evidence="3" id="KW-0614">Plasmid</keyword>
<organism evidence="3 4">
    <name type="scientific">Sinorhizobium fredii (strain HH103)</name>
    <dbReference type="NCBI Taxonomy" id="1117943"/>
    <lineage>
        <taxon>Bacteria</taxon>
        <taxon>Pseudomonadati</taxon>
        <taxon>Pseudomonadota</taxon>
        <taxon>Alphaproteobacteria</taxon>
        <taxon>Hyphomicrobiales</taxon>
        <taxon>Rhizobiaceae</taxon>
        <taxon>Sinorhizobium/Ensifer group</taxon>
        <taxon>Sinorhizobium</taxon>
    </lineage>
</organism>
<dbReference type="EC" id="2.3.1.-" evidence="3"/>
<keyword evidence="3" id="KW-0012">Acyltransferase</keyword>
<proteinExistence type="predicted"/>
<reference evidence="3 4" key="1">
    <citation type="journal article" date="2012" name="J. Bacteriol.">
        <title>Genome sequence of the soybean symbiont Sinorhizobium fredii HH103.</title>
        <authorList>
            <person name="Weidner S."/>
            <person name="Becker A."/>
            <person name="Bonilla I."/>
            <person name="Jaenicke S."/>
            <person name="Lloret J."/>
            <person name="Margaret I."/>
            <person name="Puhler A."/>
            <person name="Ruiz-Sainz J.E."/>
            <person name="Schneiker-Bekel S."/>
            <person name="Szczepanowski R."/>
            <person name="Vinardell J.M."/>
            <person name="Zehner S."/>
            <person name="Gottfert M."/>
        </authorList>
    </citation>
    <scope>NUCLEOTIDE SEQUENCE [LARGE SCALE GENOMIC DNA]</scope>
    <source>
        <strain evidence="3 4">HH103</strain>
        <plasmid evidence="4">pSfHH103e</plasmid>
    </source>
</reference>
<dbReference type="InterPro" id="IPR052729">
    <property type="entry name" value="Acyl/Acetyltrans_Enzymes"/>
</dbReference>
<evidence type="ECO:0000313" key="3">
    <source>
        <dbReference type="EMBL" id="CCF01032.1"/>
    </source>
</evidence>
<dbReference type="Proteomes" id="UP000007735">
    <property type="component" value="Plasmid pSfHH103e"/>
</dbReference>
<dbReference type="PANTHER" id="PTHR47237">
    <property type="entry name" value="SLL0310 PROTEIN"/>
    <property type="match status" value="1"/>
</dbReference>
<dbReference type="EMBL" id="HE616899">
    <property type="protein sequence ID" value="CCF01032.1"/>
    <property type="molecule type" value="Genomic_DNA"/>
</dbReference>
<feature type="region of interest" description="Disordered" evidence="1">
    <location>
        <begin position="1"/>
        <end position="68"/>
    </location>
</feature>
<dbReference type="KEGG" id="sfh:SFHH103_06574"/>
<evidence type="ECO:0000256" key="1">
    <source>
        <dbReference type="SAM" id="MobiDB-lite"/>
    </source>
</evidence>
<dbReference type="Pfam" id="PF18014">
    <property type="entry name" value="Acetyltransf_18"/>
    <property type="match status" value="1"/>
</dbReference>
<gene>
    <name evidence="3" type="ordered locus">SFHH103_06574</name>
</gene>
<dbReference type="InterPro" id="IPR041496">
    <property type="entry name" value="YitH/HolE_GNAT"/>
</dbReference>
<dbReference type="PANTHER" id="PTHR47237:SF2">
    <property type="entry name" value="BLL4206 PROTEIN"/>
    <property type="match status" value="1"/>
</dbReference>
<dbReference type="Gene3D" id="3.40.630.90">
    <property type="match status" value="1"/>
</dbReference>
<keyword evidence="3" id="KW-0808">Transferase</keyword>
<name>G9AJ00_SINF1</name>